<sequence length="78" mass="9105">MDERKPFADGRSPQENQSPWDSVWMDQLYDYRFEDANAPQASVLFLKVDWKEWDASKSILEEVGQEQPCSSNARKPKP</sequence>
<dbReference type="Proteomes" id="UP001489509">
    <property type="component" value="Unassembled WGS sequence"/>
</dbReference>
<accession>A0ABV1DVZ4</accession>
<name>A0ABV1DVZ4_9FIRM</name>
<gene>
    <name evidence="1" type="ORF">WMO26_00090</name>
</gene>
<proteinExistence type="predicted"/>
<comment type="caution">
    <text evidence="1">The sequence shown here is derived from an EMBL/GenBank/DDBJ whole genome shotgun (WGS) entry which is preliminary data.</text>
</comment>
<dbReference type="RefSeq" id="WP_349217458.1">
    <property type="nucleotide sequence ID" value="NZ_JBBMFD010000001.1"/>
</dbReference>
<reference evidence="1 2" key="1">
    <citation type="submission" date="2024-03" db="EMBL/GenBank/DDBJ databases">
        <title>Human intestinal bacterial collection.</title>
        <authorList>
            <person name="Pauvert C."/>
            <person name="Hitch T.C.A."/>
            <person name="Clavel T."/>
        </authorList>
    </citation>
    <scope>NUCLEOTIDE SEQUENCE [LARGE SCALE GENOMIC DNA]</scope>
    <source>
        <strain evidence="1 2">CLA-JM-H44</strain>
    </source>
</reference>
<dbReference type="EMBL" id="JBBMFD010000001">
    <property type="protein sequence ID" value="MEQ2439223.1"/>
    <property type="molecule type" value="Genomic_DNA"/>
</dbReference>
<keyword evidence="2" id="KW-1185">Reference proteome</keyword>
<organism evidence="1 2">
    <name type="scientific">Solibaculum intestinale</name>
    <dbReference type="NCBI Taxonomy" id="3133165"/>
    <lineage>
        <taxon>Bacteria</taxon>
        <taxon>Bacillati</taxon>
        <taxon>Bacillota</taxon>
        <taxon>Clostridia</taxon>
        <taxon>Eubacteriales</taxon>
        <taxon>Oscillospiraceae</taxon>
        <taxon>Solibaculum</taxon>
    </lineage>
</organism>
<evidence type="ECO:0000313" key="2">
    <source>
        <dbReference type="Proteomes" id="UP001489509"/>
    </source>
</evidence>
<protein>
    <submittedName>
        <fullName evidence="1">Uncharacterized protein</fullName>
    </submittedName>
</protein>
<evidence type="ECO:0000313" key="1">
    <source>
        <dbReference type="EMBL" id="MEQ2439223.1"/>
    </source>
</evidence>